<dbReference type="Proteomes" id="UP000254621">
    <property type="component" value="Unassembled WGS sequence"/>
</dbReference>
<name>A0A380NVZ5_WEIVI</name>
<evidence type="ECO:0000313" key="1">
    <source>
        <dbReference type="EMBL" id="SUP52169.1"/>
    </source>
</evidence>
<dbReference type="EMBL" id="UHIV01000001">
    <property type="protein sequence ID" value="SUP52169.1"/>
    <property type="molecule type" value="Genomic_DNA"/>
</dbReference>
<organism evidence="1 2">
    <name type="scientific">Weissella viridescens</name>
    <name type="common">Lactobacillus viridescens</name>
    <dbReference type="NCBI Taxonomy" id="1629"/>
    <lineage>
        <taxon>Bacteria</taxon>
        <taxon>Bacillati</taxon>
        <taxon>Bacillota</taxon>
        <taxon>Bacilli</taxon>
        <taxon>Lactobacillales</taxon>
        <taxon>Lactobacillaceae</taxon>
        <taxon>Weissella</taxon>
    </lineage>
</organism>
<dbReference type="AlphaFoldDB" id="A0A380NVZ5"/>
<proteinExistence type="predicted"/>
<reference evidence="1 2" key="1">
    <citation type="submission" date="2018-06" db="EMBL/GenBank/DDBJ databases">
        <authorList>
            <consortium name="Pathogen Informatics"/>
            <person name="Doyle S."/>
        </authorList>
    </citation>
    <scope>NUCLEOTIDE SEQUENCE [LARGE SCALE GENOMIC DNA]</scope>
    <source>
        <strain evidence="1 2">NCTC13645</strain>
    </source>
</reference>
<accession>A0A380NVZ5</accession>
<evidence type="ECO:0000313" key="2">
    <source>
        <dbReference type="Proteomes" id="UP000254621"/>
    </source>
</evidence>
<gene>
    <name evidence="1" type="ORF">NCTC13645_00042</name>
</gene>
<sequence length="54" mass="6147">MDLIIRLAEPTDSANLLALLRQLSQESDTFALRKILKRLMPSRKHKYNGHSANA</sequence>
<protein>
    <submittedName>
        <fullName evidence="1">Uncharacterized protein</fullName>
    </submittedName>
</protein>